<sequence length="590" mass="66834">MNSLPENAAAELPHEAIEEQARRILNSERFQASRQLSTFFKFVIDETLAGRGDQLKAYTIAVQAFGRDSDFDPQLDPFIRVLAGRLRRALDMYYYTEGAQDPVVIKISKGSYKPEFYPSESVSSGEQALSGAKESATETQTENSVKSTSAPKTFFNRRILIILIVGTAVLFLGFLGWLLLSSQNSARGNLYNKPSVIVLPLKNLSQDAQLESFMHSLATNLSNRLSRFKDFVVISYYSARSMDDKGTDIFTTLRKLGVDYALTGSFIKINNLLRVDVQLLNLNTNQQIWGSRFERTLTVNNLFSIEDEIAKNIVNRIGGGYGVISRELTSASISKRPTQLGVFEAIATFRAYDYYLTPELYNRAFISLQQAVKTEPNNALAWAMLGNLYLNAYTLGIAGIDSAFSKGIQCIRRAIRLDPEEPFARSLEGFMYQLMGKPDLAMKSNEKAIALNPNNGYLVSISGWDMVIQGHFERGLEYMKKGMKLNPYYPGYFHLAYYLDYFRKGQYAKALAEVDKMDFEFLFWDPLLRTVALVKLGKIEEARQSYKEIVRRKADFPERMRFYVQCYIPQKLLPDFIHALNTAGKMIHGG</sequence>
<reference evidence="4" key="1">
    <citation type="journal article" date="2020" name="mSystems">
        <title>Genome- and Community-Level Interaction Insights into Carbon Utilization and Element Cycling Functions of Hydrothermarchaeota in Hydrothermal Sediment.</title>
        <authorList>
            <person name="Zhou Z."/>
            <person name="Liu Y."/>
            <person name="Xu W."/>
            <person name="Pan J."/>
            <person name="Luo Z.H."/>
            <person name="Li M."/>
        </authorList>
    </citation>
    <scope>NUCLEOTIDE SEQUENCE [LARGE SCALE GENOMIC DNA]</scope>
    <source>
        <strain evidence="4">HyVt-577</strain>
    </source>
</reference>
<protein>
    <recommendedName>
        <fullName evidence="5">Tetratricopeptide repeat protein</fullName>
    </recommendedName>
</protein>
<feature type="repeat" description="TPR" evidence="1">
    <location>
        <begin position="422"/>
        <end position="455"/>
    </location>
</feature>
<feature type="compositionally biased region" description="Polar residues" evidence="2">
    <location>
        <begin position="137"/>
        <end position="147"/>
    </location>
</feature>
<evidence type="ECO:0000256" key="2">
    <source>
        <dbReference type="SAM" id="MobiDB-lite"/>
    </source>
</evidence>
<comment type="caution">
    <text evidence="4">The sequence shown here is derived from an EMBL/GenBank/DDBJ whole genome shotgun (WGS) entry which is preliminary data.</text>
</comment>
<dbReference type="PROSITE" id="PS50005">
    <property type="entry name" value="TPR"/>
    <property type="match status" value="1"/>
</dbReference>
<evidence type="ECO:0000313" key="4">
    <source>
        <dbReference type="EMBL" id="HGY55787.1"/>
    </source>
</evidence>
<dbReference type="InterPro" id="IPR011990">
    <property type="entry name" value="TPR-like_helical_dom_sf"/>
</dbReference>
<dbReference type="Proteomes" id="UP000885779">
    <property type="component" value="Unassembled WGS sequence"/>
</dbReference>
<dbReference type="PANTHER" id="PTHR12558:SF13">
    <property type="entry name" value="CELL DIVISION CYCLE PROTEIN 27 HOMOLOG"/>
    <property type="match status" value="1"/>
</dbReference>
<organism evidence="4">
    <name type="scientific">Caldithrix abyssi</name>
    <dbReference type="NCBI Taxonomy" id="187145"/>
    <lineage>
        <taxon>Bacteria</taxon>
        <taxon>Pseudomonadati</taxon>
        <taxon>Calditrichota</taxon>
        <taxon>Calditrichia</taxon>
        <taxon>Calditrichales</taxon>
        <taxon>Calditrichaceae</taxon>
        <taxon>Caldithrix</taxon>
    </lineage>
</organism>
<dbReference type="Gene3D" id="1.25.40.10">
    <property type="entry name" value="Tetratricopeptide repeat domain"/>
    <property type="match status" value="1"/>
</dbReference>
<proteinExistence type="predicted"/>
<name>A0A7V4WVQ9_CALAY</name>
<accession>A0A7V4WVQ9</accession>
<dbReference type="PANTHER" id="PTHR12558">
    <property type="entry name" value="CELL DIVISION CYCLE 16,23,27"/>
    <property type="match status" value="1"/>
</dbReference>
<feature type="transmembrane region" description="Helical" evidence="3">
    <location>
        <begin position="159"/>
        <end position="180"/>
    </location>
</feature>
<evidence type="ECO:0000256" key="1">
    <source>
        <dbReference type="PROSITE-ProRule" id="PRU00339"/>
    </source>
</evidence>
<keyword evidence="1" id="KW-0802">TPR repeat</keyword>
<dbReference type="Gene3D" id="3.40.50.10070">
    <property type="entry name" value="TolB, N-terminal domain"/>
    <property type="match status" value="1"/>
</dbReference>
<keyword evidence="3" id="KW-0472">Membrane</keyword>
<gene>
    <name evidence="4" type="ORF">ENK44_08805</name>
</gene>
<dbReference type="AlphaFoldDB" id="A0A7V4WVQ9"/>
<feature type="region of interest" description="Disordered" evidence="2">
    <location>
        <begin position="128"/>
        <end position="147"/>
    </location>
</feature>
<evidence type="ECO:0008006" key="5">
    <source>
        <dbReference type="Google" id="ProtNLM"/>
    </source>
</evidence>
<dbReference type="SUPFAM" id="SSF48452">
    <property type="entry name" value="TPR-like"/>
    <property type="match status" value="1"/>
</dbReference>
<evidence type="ECO:0000256" key="3">
    <source>
        <dbReference type="SAM" id="Phobius"/>
    </source>
</evidence>
<keyword evidence="3" id="KW-1133">Transmembrane helix</keyword>
<dbReference type="EMBL" id="DRQG01000084">
    <property type="protein sequence ID" value="HGY55787.1"/>
    <property type="molecule type" value="Genomic_DNA"/>
</dbReference>
<dbReference type="InterPro" id="IPR019734">
    <property type="entry name" value="TPR_rpt"/>
</dbReference>
<keyword evidence="3" id="KW-0812">Transmembrane</keyword>